<evidence type="ECO:0000259" key="1">
    <source>
        <dbReference type="Pfam" id="PF00646"/>
    </source>
</evidence>
<dbReference type="SUPFAM" id="SSF81901">
    <property type="entry name" value="HCP-like"/>
    <property type="match status" value="1"/>
</dbReference>
<dbReference type="Pfam" id="PF00646">
    <property type="entry name" value="F-box"/>
    <property type="match status" value="1"/>
</dbReference>
<dbReference type="SMART" id="SM00368">
    <property type="entry name" value="LRR_RI"/>
    <property type="match status" value="4"/>
</dbReference>
<dbReference type="Gene3D" id="1.25.40.10">
    <property type="entry name" value="Tetratricopeptide repeat domain"/>
    <property type="match status" value="1"/>
</dbReference>
<feature type="domain" description="F-box" evidence="1">
    <location>
        <begin position="5"/>
        <end position="44"/>
    </location>
</feature>
<dbReference type="InterPro" id="IPR001810">
    <property type="entry name" value="F-box_dom"/>
</dbReference>
<dbReference type="InterPro" id="IPR032675">
    <property type="entry name" value="LRR_dom_sf"/>
</dbReference>
<proteinExistence type="predicted"/>
<dbReference type="InterPro" id="IPR011990">
    <property type="entry name" value="TPR-like_helical_dom_sf"/>
</dbReference>
<dbReference type="SMART" id="SM00671">
    <property type="entry name" value="SEL1"/>
    <property type="match status" value="4"/>
</dbReference>
<keyword evidence="3" id="KW-1185">Reference proteome</keyword>
<sequence>MPPLLSQLSSDELGQIFQFLSVFEIVHSVSLVSKEWMNLCHDHVPLRLEFPPKRLPVSLFKPNQTPQYTFSSQFNPKLYEFVKVIDQVKFKIVSDFKVSGNRMGMEGIDKIIVPLLTSSSNLFASLKSLNLSNNALGDDALQRLVSVSAFQCIPNLERLDLSNNTDIHSESVQLLIQALNQSNIKLTELNLRGNTGMNHVEFLNTDSPSLSSLKFLDLSSINIGMKGLKSLFENTNLQNLTCLHLNHCEIGLEGAQYIAQCGNCFHDSSSAPLKSLKILHLDGNPIRTKGAKEIVTSAYWSSKLTHLVLMPNLTYNLGYIYENGEDGVTQDLILALYYYKKAAEQKEVLALNGLGQIYRDGALGQEKNLEKAIEYFQKAAELGDIPSYYSIAQIYYFTIKDLNKTFEILEKGAEAGCIESQYLLGVLNRNGYGCEKNFDRAFQYFFLSSLIGSRNADYGLPMACIFKGHMFFNGETLSKESQELRDEKAFDCYYSCLRISSYIPLRKLASLNMVLMSKMGKVKAQKQLEMLSWSQNYLKKHMDFDGDVVEFKKSIKECCDKEFEQLLITRESTHCSTPNCCCYERKIEHDMYCEGCKILKRDQPVIHKFLSEY</sequence>
<comment type="caution">
    <text evidence="2">The sequence shown here is derived from an EMBL/GenBank/DDBJ whole genome shotgun (WGS) entry which is preliminary data.</text>
</comment>
<evidence type="ECO:0000313" key="2">
    <source>
        <dbReference type="EMBL" id="KAG2370639.1"/>
    </source>
</evidence>
<dbReference type="EMBL" id="PYSW02000093">
    <property type="protein sequence ID" value="KAG2370639.1"/>
    <property type="molecule type" value="Genomic_DNA"/>
</dbReference>
<organism evidence="2 3">
    <name type="scientific">Naegleria lovaniensis</name>
    <name type="common">Amoeba</name>
    <dbReference type="NCBI Taxonomy" id="51637"/>
    <lineage>
        <taxon>Eukaryota</taxon>
        <taxon>Discoba</taxon>
        <taxon>Heterolobosea</taxon>
        <taxon>Tetramitia</taxon>
        <taxon>Eutetramitia</taxon>
        <taxon>Vahlkampfiidae</taxon>
        <taxon>Naegleria</taxon>
    </lineage>
</organism>
<gene>
    <name evidence="2" type="ORF">C9374_014723</name>
</gene>
<accession>A0AA88GCG6</accession>
<reference evidence="2 3" key="1">
    <citation type="journal article" date="2018" name="BMC Genomics">
        <title>The genome of Naegleria lovaniensis, the basis for a comparative approach to unravel pathogenicity factors of the human pathogenic amoeba N. fowleri.</title>
        <authorList>
            <person name="Liechti N."/>
            <person name="Schurch N."/>
            <person name="Bruggmann R."/>
            <person name="Wittwer M."/>
        </authorList>
    </citation>
    <scope>NUCLEOTIDE SEQUENCE [LARGE SCALE GENOMIC DNA]</scope>
    <source>
        <strain evidence="2 3">ATCC 30569</strain>
    </source>
</reference>
<dbReference type="AlphaFoldDB" id="A0AA88GCG6"/>
<dbReference type="InterPro" id="IPR006597">
    <property type="entry name" value="Sel1-like"/>
</dbReference>
<dbReference type="Pfam" id="PF08238">
    <property type="entry name" value="Sel1"/>
    <property type="match status" value="4"/>
</dbReference>
<dbReference type="SUPFAM" id="SSF52047">
    <property type="entry name" value="RNI-like"/>
    <property type="match status" value="1"/>
</dbReference>
<name>A0AA88GCG6_NAELO</name>
<dbReference type="Gene3D" id="3.80.10.10">
    <property type="entry name" value="Ribonuclease Inhibitor"/>
    <property type="match status" value="2"/>
</dbReference>
<dbReference type="GeneID" id="68107176"/>
<dbReference type="PANTHER" id="PTHR43628:SF1">
    <property type="entry name" value="CHITIN SYNTHASE REGULATORY FACTOR 2-RELATED"/>
    <property type="match status" value="1"/>
</dbReference>
<dbReference type="Pfam" id="PF13516">
    <property type="entry name" value="LRR_6"/>
    <property type="match status" value="3"/>
</dbReference>
<dbReference type="InterPro" id="IPR001611">
    <property type="entry name" value="Leu-rich_rpt"/>
</dbReference>
<protein>
    <recommendedName>
        <fullName evidence="1">F-box domain-containing protein</fullName>
    </recommendedName>
</protein>
<dbReference type="SUPFAM" id="SSF81383">
    <property type="entry name" value="F-box domain"/>
    <property type="match status" value="1"/>
</dbReference>
<dbReference type="PANTHER" id="PTHR43628">
    <property type="entry name" value="ACTIVATOR OF C KINASE PROTEIN 1-RELATED"/>
    <property type="match status" value="1"/>
</dbReference>
<dbReference type="SMART" id="SM00367">
    <property type="entry name" value="LRR_CC"/>
    <property type="match status" value="3"/>
</dbReference>
<dbReference type="InterPro" id="IPR052945">
    <property type="entry name" value="Mitotic_Regulator"/>
</dbReference>
<dbReference type="RefSeq" id="XP_044541503.1">
    <property type="nucleotide sequence ID" value="XM_044690742.1"/>
</dbReference>
<evidence type="ECO:0000313" key="3">
    <source>
        <dbReference type="Proteomes" id="UP000816034"/>
    </source>
</evidence>
<dbReference type="InterPro" id="IPR036047">
    <property type="entry name" value="F-box-like_dom_sf"/>
</dbReference>
<dbReference type="Proteomes" id="UP000816034">
    <property type="component" value="Unassembled WGS sequence"/>
</dbReference>
<dbReference type="InterPro" id="IPR006553">
    <property type="entry name" value="Leu-rich_rpt_Cys-con_subtyp"/>
</dbReference>